<organism evidence="3 4">
    <name type="scientific">Actinocorallia herbida</name>
    <dbReference type="NCBI Taxonomy" id="58109"/>
    <lineage>
        <taxon>Bacteria</taxon>
        <taxon>Bacillati</taxon>
        <taxon>Actinomycetota</taxon>
        <taxon>Actinomycetes</taxon>
        <taxon>Streptosporangiales</taxon>
        <taxon>Thermomonosporaceae</taxon>
        <taxon>Actinocorallia</taxon>
    </lineage>
</organism>
<evidence type="ECO:0000313" key="3">
    <source>
        <dbReference type="EMBL" id="ROO86854.1"/>
    </source>
</evidence>
<feature type="signal peptide" evidence="2">
    <location>
        <begin position="1"/>
        <end position="22"/>
    </location>
</feature>
<proteinExistence type="predicted"/>
<keyword evidence="2" id="KW-0732">Signal</keyword>
<name>A0A3N1D001_9ACTN</name>
<dbReference type="PROSITE" id="PS51257">
    <property type="entry name" value="PROKAR_LIPOPROTEIN"/>
    <property type="match status" value="1"/>
</dbReference>
<dbReference type="RefSeq" id="WP_123666213.1">
    <property type="nucleotide sequence ID" value="NZ_RJKE01000001.1"/>
</dbReference>
<feature type="region of interest" description="Disordered" evidence="1">
    <location>
        <begin position="24"/>
        <end position="48"/>
    </location>
</feature>
<dbReference type="AlphaFoldDB" id="A0A3N1D001"/>
<feature type="chain" id="PRO_5017928360" evidence="2">
    <location>
        <begin position="23"/>
        <end position="107"/>
    </location>
</feature>
<dbReference type="EMBL" id="RJKE01000001">
    <property type="protein sequence ID" value="ROO86854.1"/>
    <property type="molecule type" value="Genomic_DNA"/>
</dbReference>
<keyword evidence="4" id="KW-1185">Reference proteome</keyword>
<sequence>MRSPALLALAALAAVTALTVSACGGDDPRPAPTPVAEAPSAPPPPTYLLEKERDFTWADTAYGKCLTDHGVEDLPALAERLALDTGSPETAAALTACATLSPAPSPS</sequence>
<reference evidence="3 4" key="1">
    <citation type="submission" date="2018-11" db="EMBL/GenBank/DDBJ databases">
        <title>Sequencing the genomes of 1000 actinobacteria strains.</title>
        <authorList>
            <person name="Klenk H.-P."/>
        </authorList>
    </citation>
    <scope>NUCLEOTIDE SEQUENCE [LARGE SCALE GENOMIC DNA]</scope>
    <source>
        <strain evidence="3 4">DSM 44254</strain>
    </source>
</reference>
<evidence type="ECO:0000313" key="4">
    <source>
        <dbReference type="Proteomes" id="UP000272400"/>
    </source>
</evidence>
<gene>
    <name evidence="3" type="ORF">EDD29_4436</name>
</gene>
<dbReference type="Proteomes" id="UP000272400">
    <property type="component" value="Unassembled WGS sequence"/>
</dbReference>
<accession>A0A3N1D001</accession>
<evidence type="ECO:0000256" key="1">
    <source>
        <dbReference type="SAM" id="MobiDB-lite"/>
    </source>
</evidence>
<comment type="caution">
    <text evidence="3">The sequence shown here is derived from an EMBL/GenBank/DDBJ whole genome shotgun (WGS) entry which is preliminary data.</text>
</comment>
<protein>
    <submittedName>
        <fullName evidence="3">Uncharacterized protein</fullName>
    </submittedName>
</protein>
<evidence type="ECO:0000256" key="2">
    <source>
        <dbReference type="SAM" id="SignalP"/>
    </source>
</evidence>